<evidence type="ECO:0000256" key="5">
    <source>
        <dbReference type="ARBA" id="ARBA00022912"/>
    </source>
</evidence>
<comment type="function">
    <text evidence="9">Activates the Jnk signaling pathway. Dephosphorylates and deactivates p38 and stress-activated protein kinase/c-Jun N-terminal kinase (SAPK/JNK).</text>
</comment>
<feature type="domain" description="Tyrosine-protein phosphatase" evidence="10">
    <location>
        <begin position="4"/>
        <end position="144"/>
    </location>
</feature>
<dbReference type="GO" id="GO:0004725">
    <property type="term" value="F:protein tyrosine phosphatase activity"/>
    <property type="evidence" value="ECO:0007669"/>
    <property type="project" value="UniProtKB-EC"/>
</dbReference>
<dbReference type="Gene3D" id="3.90.190.10">
    <property type="entry name" value="Protein tyrosine phosphatase superfamily"/>
    <property type="match status" value="1"/>
</dbReference>
<dbReference type="AlphaFoldDB" id="A0A6J2UN48"/>
<dbReference type="InParanoid" id="A0A6J2UN48"/>
<comment type="catalytic activity">
    <reaction evidence="8">
        <text>O-phospho-L-tyrosyl-[protein] + H2O = L-tyrosyl-[protein] + phosphate</text>
        <dbReference type="Rhea" id="RHEA:10684"/>
        <dbReference type="Rhea" id="RHEA-COMP:10136"/>
        <dbReference type="Rhea" id="RHEA-COMP:20101"/>
        <dbReference type="ChEBI" id="CHEBI:15377"/>
        <dbReference type="ChEBI" id="CHEBI:43474"/>
        <dbReference type="ChEBI" id="CHEBI:46858"/>
        <dbReference type="ChEBI" id="CHEBI:61978"/>
        <dbReference type="EC" id="3.1.3.48"/>
    </reaction>
</comment>
<dbReference type="PANTHER" id="PTHR45948:SF1">
    <property type="entry name" value="TYROSINE-PROTEIN PHOSPHATASE DOMAIN-CONTAINING PROTEIN"/>
    <property type="match status" value="1"/>
</dbReference>
<reference evidence="13" key="1">
    <citation type="submission" date="2025-08" db="UniProtKB">
        <authorList>
            <consortium name="RefSeq"/>
        </authorList>
    </citation>
    <scope>IDENTIFICATION</scope>
</reference>
<dbReference type="GO" id="GO:0005829">
    <property type="term" value="C:cytosol"/>
    <property type="evidence" value="ECO:0007669"/>
    <property type="project" value="TreeGrafter"/>
</dbReference>
<evidence type="ECO:0000259" key="11">
    <source>
        <dbReference type="PROSITE" id="PS50056"/>
    </source>
</evidence>
<dbReference type="GO" id="GO:0007165">
    <property type="term" value="P:signal transduction"/>
    <property type="evidence" value="ECO:0007669"/>
    <property type="project" value="TreeGrafter"/>
</dbReference>
<evidence type="ECO:0000256" key="8">
    <source>
        <dbReference type="ARBA" id="ARBA00051722"/>
    </source>
</evidence>
<keyword evidence="3" id="KW-0963">Cytoplasm</keyword>
<protein>
    <submittedName>
        <fullName evidence="13">Dual specificity protein phosphatase 22-A</fullName>
    </submittedName>
</protein>
<dbReference type="PANTHER" id="PTHR45948">
    <property type="entry name" value="DUAL SPECIFICITY PROTEIN PHOSPHATASE DDB_G0269404-RELATED"/>
    <property type="match status" value="1"/>
</dbReference>
<name>A0A6J2UN48_CHACN</name>
<dbReference type="InterPro" id="IPR000340">
    <property type="entry name" value="Dual-sp_phosphatase_cat-dom"/>
</dbReference>
<keyword evidence="4" id="KW-0378">Hydrolase</keyword>
<evidence type="ECO:0000313" key="12">
    <source>
        <dbReference type="Proteomes" id="UP000504632"/>
    </source>
</evidence>
<keyword evidence="12" id="KW-1185">Reference proteome</keyword>
<gene>
    <name evidence="13" type="primary">dusp22a</name>
</gene>
<comment type="catalytic activity">
    <reaction evidence="7">
        <text>O-phospho-L-threonyl-[protein] + H2O = L-threonyl-[protein] + phosphate</text>
        <dbReference type="Rhea" id="RHEA:47004"/>
        <dbReference type="Rhea" id="RHEA-COMP:11060"/>
        <dbReference type="Rhea" id="RHEA-COMP:11605"/>
        <dbReference type="ChEBI" id="CHEBI:15377"/>
        <dbReference type="ChEBI" id="CHEBI:30013"/>
        <dbReference type="ChEBI" id="CHEBI:43474"/>
        <dbReference type="ChEBI" id="CHEBI:61977"/>
        <dbReference type="EC" id="3.1.3.16"/>
    </reaction>
</comment>
<dbReference type="InterPro" id="IPR029021">
    <property type="entry name" value="Prot-tyrosine_phosphatase-like"/>
</dbReference>
<dbReference type="GeneID" id="115805392"/>
<dbReference type="GO" id="GO:0050860">
    <property type="term" value="P:negative regulation of T cell receptor signaling pathway"/>
    <property type="evidence" value="ECO:0007669"/>
    <property type="project" value="UniProtKB-ARBA"/>
</dbReference>
<evidence type="ECO:0000259" key="10">
    <source>
        <dbReference type="PROSITE" id="PS50054"/>
    </source>
</evidence>
<dbReference type="Proteomes" id="UP000504632">
    <property type="component" value="Chromosome 2"/>
</dbReference>
<evidence type="ECO:0000256" key="6">
    <source>
        <dbReference type="ARBA" id="ARBA00047761"/>
    </source>
</evidence>
<evidence type="ECO:0000256" key="2">
    <source>
        <dbReference type="ARBA" id="ARBA00008601"/>
    </source>
</evidence>
<dbReference type="GO" id="GO:0071363">
    <property type="term" value="P:cellular response to growth factor stimulus"/>
    <property type="evidence" value="ECO:0007669"/>
    <property type="project" value="UniProtKB-ARBA"/>
</dbReference>
<evidence type="ECO:0000256" key="1">
    <source>
        <dbReference type="ARBA" id="ARBA00004496"/>
    </source>
</evidence>
<evidence type="ECO:0000256" key="7">
    <source>
        <dbReference type="ARBA" id="ARBA00048336"/>
    </source>
</evidence>
<comment type="catalytic activity">
    <reaction evidence="6">
        <text>O-phospho-L-seryl-[protein] + H2O = L-seryl-[protein] + phosphate</text>
        <dbReference type="Rhea" id="RHEA:20629"/>
        <dbReference type="Rhea" id="RHEA-COMP:9863"/>
        <dbReference type="Rhea" id="RHEA-COMP:11604"/>
        <dbReference type="ChEBI" id="CHEBI:15377"/>
        <dbReference type="ChEBI" id="CHEBI:29999"/>
        <dbReference type="ChEBI" id="CHEBI:43474"/>
        <dbReference type="ChEBI" id="CHEBI:83421"/>
        <dbReference type="EC" id="3.1.3.16"/>
    </reaction>
</comment>
<dbReference type="GO" id="GO:0004722">
    <property type="term" value="F:protein serine/threonine phosphatase activity"/>
    <property type="evidence" value="ECO:0007669"/>
    <property type="project" value="UniProtKB-EC"/>
</dbReference>
<sequence>MGNGMNKVIDGLYLGNIRDSENRDSLSRNGITHILSVYNNAKPVMEDMTYLCIQAADASNQNLSQHFKECIRFIHECRLNGGACLVHCLAGVSRSTTMVVAYLMTVTTYSWEECLSAVKAVRSFVGPNYGFQQQLQEFQMTKVSEYRAWLQSSYRPSPFKDQEQVKALLNQYAEQQRQERQRTGDQAWMNQATSVYPLPYNAYGSGSSR</sequence>
<dbReference type="InterPro" id="IPR000387">
    <property type="entry name" value="Tyr_Pase_dom"/>
</dbReference>
<dbReference type="FunCoup" id="A0A6J2UN48">
    <property type="interactions" value="2"/>
</dbReference>
<dbReference type="SUPFAM" id="SSF52799">
    <property type="entry name" value="(Phosphotyrosine protein) phosphatases II"/>
    <property type="match status" value="1"/>
</dbReference>
<dbReference type="SMART" id="SM00195">
    <property type="entry name" value="DSPc"/>
    <property type="match status" value="1"/>
</dbReference>
<dbReference type="PROSITE" id="PS00383">
    <property type="entry name" value="TYR_PHOSPHATASE_1"/>
    <property type="match status" value="1"/>
</dbReference>
<keyword evidence="5" id="KW-0904">Protein phosphatase</keyword>
<dbReference type="InterPro" id="IPR020422">
    <property type="entry name" value="TYR_PHOSPHATASE_DUAL_dom"/>
</dbReference>
<comment type="similarity">
    <text evidence="2">Belongs to the protein-tyrosine phosphatase family. Non-receptor class dual specificity subfamily.</text>
</comment>
<feature type="domain" description="Tyrosine specific protein phosphatases" evidence="11">
    <location>
        <begin position="65"/>
        <end position="139"/>
    </location>
</feature>
<organism evidence="12 13">
    <name type="scientific">Chanos chanos</name>
    <name type="common">Milkfish</name>
    <name type="synonym">Mugil chanos</name>
    <dbReference type="NCBI Taxonomy" id="29144"/>
    <lineage>
        <taxon>Eukaryota</taxon>
        <taxon>Metazoa</taxon>
        <taxon>Chordata</taxon>
        <taxon>Craniata</taxon>
        <taxon>Vertebrata</taxon>
        <taxon>Euteleostomi</taxon>
        <taxon>Actinopterygii</taxon>
        <taxon>Neopterygii</taxon>
        <taxon>Teleostei</taxon>
        <taxon>Ostariophysi</taxon>
        <taxon>Gonorynchiformes</taxon>
        <taxon>Chanidae</taxon>
        <taxon>Chanos</taxon>
    </lineage>
</organism>
<dbReference type="CTD" id="436787"/>
<evidence type="ECO:0000313" key="13">
    <source>
        <dbReference type="RefSeq" id="XP_030621815.1"/>
    </source>
</evidence>
<dbReference type="GO" id="GO:0030155">
    <property type="term" value="P:regulation of cell adhesion"/>
    <property type="evidence" value="ECO:0007669"/>
    <property type="project" value="UniProtKB-ARBA"/>
</dbReference>
<dbReference type="OrthoDB" id="9979246at2759"/>
<dbReference type="GO" id="GO:1990782">
    <property type="term" value="F:protein tyrosine kinase binding"/>
    <property type="evidence" value="ECO:0007669"/>
    <property type="project" value="UniProtKB-ARBA"/>
</dbReference>
<dbReference type="PROSITE" id="PS50056">
    <property type="entry name" value="TYR_PHOSPHATASE_2"/>
    <property type="match status" value="1"/>
</dbReference>
<evidence type="ECO:0000256" key="4">
    <source>
        <dbReference type="ARBA" id="ARBA00022801"/>
    </source>
</evidence>
<evidence type="ECO:0000256" key="9">
    <source>
        <dbReference type="ARBA" id="ARBA00059358"/>
    </source>
</evidence>
<proteinExistence type="inferred from homology"/>
<dbReference type="RefSeq" id="XP_030621815.1">
    <property type="nucleotide sequence ID" value="XM_030765955.1"/>
</dbReference>
<evidence type="ECO:0000256" key="3">
    <source>
        <dbReference type="ARBA" id="ARBA00022490"/>
    </source>
</evidence>
<comment type="subcellular location">
    <subcellularLocation>
        <location evidence="1">Cytoplasm</location>
    </subcellularLocation>
</comment>
<dbReference type="InterPro" id="IPR016130">
    <property type="entry name" value="Tyr_Pase_AS"/>
</dbReference>
<dbReference type="PROSITE" id="PS50054">
    <property type="entry name" value="TYR_PHOSPHATASE_DUAL"/>
    <property type="match status" value="1"/>
</dbReference>
<dbReference type="Pfam" id="PF00782">
    <property type="entry name" value="DSPc"/>
    <property type="match status" value="1"/>
</dbReference>
<accession>A0A6J2UN48</accession>
<dbReference type="FunFam" id="3.90.190.10:FF:000048">
    <property type="entry name" value="dual specificity protein phosphatase 22 isoform X1"/>
    <property type="match status" value="1"/>
</dbReference>